<dbReference type="SUPFAM" id="SSF56112">
    <property type="entry name" value="Protein kinase-like (PK-like)"/>
    <property type="match status" value="1"/>
</dbReference>
<dbReference type="InterPro" id="IPR008271">
    <property type="entry name" value="Ser/Thr_kinase_AS"/>
</dbReference>
<dbReference type="PROSITE" id="PS50011">
    <property type="entry name" value="PROTEIN_KINASE_DOM"/>
    <property type="match status" value="1"/>
</dbReference>
<dbReference type="OrthoDB" id="4062651at2759"/>
<evidence type="ECO:0000313" key="7">
    <source>
        <dbReference type="Proteomes" id="UP000429607"/>
    </source>
</evidence>
<dbReference type="EMBL" id="QXFT01002368">
    <property type="protein sequence ID" value="KAE9299399.1"/>
    <property type="molecule type" value="Genomic_DNA"/>
</dbReference>
<dbReference type="SUPFAM" id="SSF52058">
    <property type="entry name" value="L domain-like"/>
    <property type="match status" value="1"/>
</dbReference>
<organism evidence="4 9">
    <name type="scientific">Phytophthora rubi</name>
    <dbReference type="NCBI Taxonomy" id="129364"/>
    <lineage>
        <taxon>Eukaryota</taxon>
        <taxon>Sar</taxon>
        <taxon>Stramenopiles</taxon>
        <taxon>Oomycota</taxon>
        <taxon>Peronosporomycetes</taxon>
        <taxon>Peronosporales</taxon>
        <taxon>Peronosporaceae</taxon>
        <taxon>Phytophthora</taxon>
    </lineage>
</organism>
<comment type="caution">
    <text evidence="4">The sequence shown here is derived from an EMBL/GenBank/DDBJ whole genome shotgun (WGS) entry which is preliminary data.</text>
</comment>
<dbReference type="AlphaFoldDB" id="A0A6A3J6A8"/>
<dbReference type="Proteomes" id="UP000429607">
    <property type="component" value="Unassembled WGS sequence"/>
</dbReference>
<dbReference type="InterPro" id="IPR011009">
    <property type="entry name" value="Kinase-like_dom_sf"/>
</dbReference>
<evidence type="ECO:0000313" key="9">
    <source>
        <dbReference type="Proteomes" id="UP000435112"/>
    </source>
</evidence>
<evidence type="ECO:0000313" key="6">
    <source>
        <dbReference type="EMBL" id="KAE9299399.1"/>
    </source>
</evidence>
<protein>
    <recommendedName>
        <fullName evidence="3">Protein kinase domain-containing protein</fullName>
    </recommendedName>
</protein>
<dbReference type="EMBL" id="QXFU01002141">
    <property type="protein sequence ID" value="KAE8989862.1"/>
    <property type="molecule type" value="Genomic_DNA"/>
</dbReference>
<dbReference type="CDD" id="cd13999">
    <property type="entry name" value="STKc_MAP3K-like"/>
    <property type="match status" value="1"/>
</dbReference>
<dbReference type="Proteomes" id="UP000434957">
    <property type="component" value="Unassembled WGS sequence"/>
</dbReference>
<evidence type="ECO:0000256" key="2">
    <source>
        <dbReference type="SAM" id="Phobius"/>
    </source>
</evidence>
<evidence type="ECO:0000256" key="1">
    <source>
        <dbReference type="SAM" id="MobiDB-lite"/>
    </source>
</evidence>
<dbReference type="InterPro" id="IPR000719">
    <property type="entry name" value="Prot_kinase_dom"/>
</dbReference>
<evidence type="ECO:0000313" key="4">
    <source>
        <dbReference type="EMBL" id="KAE8989862.1"/>
    </source>
</evidence>
<proteinExistence type="predicted"/>
<feature type="region of interest" description="Disordered" evidence="1">
    <location>
        <begin position="752"/>
        <end position="774"/>
    </location>
</feature>
<gene>
    <name evidence="5" type="ORF">PR001_g20426</name>
    <name evidence="4" type="ORF">PR002_g21327</name>
    <name evidence="6" type="ORF">PR003_g23008</name>
</gene>
<keyword evidence="2" id="KW-0812">Transmembrane</keyword>
<dbReference type="Proteomes" id="UP000435112">
    <property type="component" value="Unassembled WGS sequence"/>
</dbReference>
<evidence type="ECO:0000313" key="8">
    <source>
        <dbReference type="Proteomes" id="UP000434957"/>
    </source>
</evidence>
<dbReference type="PROSITE" id="PS00108">
    <property type="entry name" value="PROTEIN_KINASE_ST"/>
    <property type="match status" value="1"/>
</dbReference>
<dbReference type="GO" id="GO:0005524">
    <property type="term" value="F:ATP binding"/>
    <property type="evidence" value="ECO:0007669"/>
    <property type="project" value="InterPro"/>
</dbReference>
<dbReference type="InterPro" id="IPR032675">
    <property type="entry name" value="LRR_dom_sf"/>
</dbReference>
<dbReference type="InterPro" id="IPR051681">
    <property type="entry name" value="Ser/Thr_Kinases-Pseudokinases"/>
</dbReference>
<dbReference type="PANTHER" id="PTHR44329:SF214">
    <property type="entry name" value="PROTEIN KINASE DOMAIN-CONTAINING PROTEIN"/>
    <property type="match status" value="1"/>
</dbReference>
<dbReference type="Gene3D" id="3.30.200.20">
    <property type="entry name" value="Phosphorylase Kinase, domain 1"/>
    <property type="match status" value="1"/>
</dbReference>
<dbReference type="Gene3D" id="1.10.510.10">
    <property type="entry name" value="Transferase(Phosphotransferase) domain 1"/>
    <property type="match status" value="1"/>
</dbReference>
<evidence type="ECO:0000313" key="5">
    <source>
        <dbReference type="EMBL" id="KAE8994334.1"/>
    </source>
</evidence>
<dbReference type="Gene3D" id="3.80.10.10">
    <property type="entry name" value="Ribonuclease Inhibitor"/>
    <property type="match status" value="1"/>
</dbReference>
<dbReference type="GO" id="GO:0004674">
    <property type="term" value="F:protein serine/threonine kinase activity"/>
    <property type="evidence" value="ECO:0007669"/>
    <property type="project" value="TreeGrafter"/>
</dbReference>
<dbReference type="InterPro" id="IPR001245">
    <property type="entry name" value="Ser-Thr/Tyr_kinase_cat_dom"/>
</dbReference>
<sequence>MEASPRRRRKLVVVAVVSFIYQSIEVCIAQGSFSVDGSASSLAGAWSSSSGSEVGFVPVTTVAEELAQEWFTENFWDNVTQLAVGVDSNLKNLSSSDVICNVMPSLQRRSDETLPNFGCPGIFTAIDASCTCLASGYNNTDTWEFRVAQRSVDSKYPAKLTSADVLHVDAIRTMLVPPTLKTLRIIGHGSSPQDIQFAPEDRRIPGSVLPVAISPNDSISVSSVEIINVNMFSITLSASSFLPPTTTNLTLRNCNLFGFGFHFFDGVTGLKYLDLSSNLLTVPYAGSTSQSSCSNKFCKVETLNLTNNSLTAFPTVVFNTDSLQELYIAQNDITDFNISNSTFNAIQNLAAFKSDQPDPAATCPCGTWQRAHNSLFCVANSTIVTPETSSGTNTQYILYVGIIGGCLVVALAMLLLWQRARIRQRTPLPSAQSSPSSYYLARSGVETANFQTSDKTTTEALLEDPIIITNRINYKEVKLGKCLSRGGFGLVFAGQYKGRQVAVKKIRPDRSLDPKDVKAFLKEIILMGELHHPRIVEFIGVAWDNLKHLSAVSEFMEGGDLRHVMRSFKRRGSPLSWSSHKAVISLHIAQAMQYLHSHTPKVIHRDLKSKNVLLNRHLEAKLTDFGVSRAQYSVETHAMTAGIGTSFWIAPEVLLGRDYNEQADIFSFGVVLSEIDTDDYPYWNDANRDGARGKLEEADILRQVARGNKRPQLSPNCPAAIALLAESCLQKEPEDRPTAASIVETLQQLVSSSLAPSSSDSEASVASGSAWTAT</sequence>
<evidence type="ECO:0000259" key="3">
    <source>
        <dbReference type="PROSITE" id="PS50011"/>
    </source>
</evidence>
<dbReference type="Pfam" id="PF07714">
    <property type="entry name" value="PK_Tyr_Ser-Thr"/>
    <property type="match status" value="1"/>
</dbReference>
<accession>A0A6A3J6A8</accession>
<feature type="domain" description="Protein kinase" evidence="3">
    <location>
        <begin position="477"/>
        <end position="750"/>
    </location>
</feature>
<keyword evidence="2" id="KW-0472">Membrane</keyword>
<keyword evidence="8" id="KW-1185">Reference proteome</keyword>
<dbReference type="PANTHER" id="PTHR44329">
    <property type="entry name" value="SERINE/THREONINE-PROTEIN KINASE TNNI3K-RELATED"/>
    <property type="match status" value="1"/>
</dbReference>
<reference evidence="7 9" key="1">
    <citation type="submission" date="2018-09" db="EMBL/GenBank/DDBJ databases">
        <title>Genomic investigation of the strawberry pathogen Phytophthora fragariae indicates pathogenicity is determined by transcriptional variation in three key races.</title>
        <authorList>
            <person name="Adams T.M."/>
            <person name="Armitage A.D."/>
            <person name="Sobczyk M.K."/>
            <person name="Bates H.J."/>
            <person name="Dunwell J.M."/>
            <person name="Nellist C.F."/>
            <person name="Harrison R.J."/>
        </authorList>
    </citation>
    <scope>NUCLEOTIDE SEQUENCE [LARGE SCALE GENOMIC DNA]</scope>
    <source>
        <strain evidence="5 7">SCRP249</strain>
        <strain evidence="4 9">SCRP324</strain>
        <strain evidence="6 8">SCRP333</strain>
    </source>
</reference>
<dbReference type="SMART" id="SM00220">
    <property type="entry name" value="S_TKc"/>
    <property type="match status" value="1"/>
</dbReference>
<keyword evidence="2" id="KW-1133">Transmembrane helix</keyword>
<feature type="transmembrane region" description="Helical" evidence="2">
    <location>
        <begin position="396"/>
        <end position="417"/>
    </location>
</feature>
<name>A0A6A3J6A8_9STRA</name>
<dbReference type="EMBL" id="QXFV01002011">
    <property type="protein sequence ID" value="KAE8994334.1"/>
    <property type="molecule type" value="Genomic_DNA"/>
</dbReference>